<dbReference type="InterPro" id="IPR001567">
    <property type="entry name" value="Pept_M3A_M3B_dom"/>
</dbReference>
<dbReference type="Gene3D" id="3.40.390.10">
    <property type="entry name" value="Collagenase (Catalytic Domain)"/>
    <property type="match status" value="1"/>
</dbReference>
<dbReference type="GO" id="GO:0006518">
    <property type="term" value="P:peptide metabolic process"/>
    <property type="evidence" value="ECO:0007669"/>
    <property type="project" value="TreeGrafter"/>
</dbReference>
<name>M7ZTY0_TRIUA</name>
<evidence type="ECO:0000256" key="2">
    <source>
        <dbReference type="ARBA" id="ARBA00022670"/>
    </source>
</evidence>
<keyword evidence="5 9" id="KW-0862">Zinc</keyword>
<feature type="domain" description="Peptidase M3A/M3B catalytic" evidence="10">
    <location>
        <begin position="226"/>
        <end position="382"/>
    </location>
</feature>
<feature type="domain" description="F-box associated beta-propeller type 1" evidence="11">
    <location>
        <begin position="817"/>
        <end position="957"/>
    </location>
</feature>
<evidence type="ECO:0000259" key="11">
    <source>
        <dbReference type="Pfam" id="PF07734"/>
    </source>
</evidence>
<dbReference type="MEROPS" id="M03.A01"/>
<dbReference type="InterPro" id="IPR034005">
    <property type="entry name" value="M3A_DCP"/>
</dbReference>
<evidence type="ECO:0000256" key="5">
    <source>
        <dbReference type="ARBA" id="ARBA00022833"/>
    </source>
</evidence>
<organism evidence="13">
    <name type="scientific">Triticum urartu</name>
    <name type="common">Red wild einkorn</name>
    <name type="synonym">Crithodium urartu</name>
    <dbReference type="NCBI Taxonomy" id="4572"/>
    <lineage>
        <taxon>Eukaryota</taxon>
        <taxon>Viridiplantae</taxon>
        <taxon>Streptophyta</taxon>
        <taxon>Embryophyta</taxon>
        <taxon>Tracheophyta</taxon>
        <taxon>Spermatophyta</taxon>
        <taxon>Magnoliopsida</taxon>
        <taxon>Liliopsida</taxon>
        <taxon>Poales</taxon>
        <taxon>Poaceae</taxon>
        <taxon>BOP clade</taxon>
        <taxon>Pooideae</taxon>
        <taxon>Triticodae</taxon>
        <taxon>Triticeae</taxon>
        <taxon>Triticinae</taxon>
        <taxon>Triticum</taxon>
    </lineage>
</organism>
<comment type="similarity">
    <text evidence="1 9">Belongs to the peptidase M3 family.</text>
</comment>
<feature type="domain" description="Oligopeptidase A N-terminal" evidence="12">
    <location>
        <begin position="88"/>
        <end position="146"/>
    </location>
</feature>
<dbReference type="GO" id="GO:0046872">
    <property type="term" value="F:metal ion binding"/>
    <property type="evidence" value="ECO:0007669"/>
    <property type="project" value="UniProtKB-UniRule"/>
</dbReference>
<evidence type="ECO:0000256" key="7">
    <source>
        <dbReference type="ARBA" id="ARBA00024603"/>
    </source>
</evidence>
<dbReference type="Pfam" id="PF07734">
    <property type="entry name" value="FBA_1"/>
    <property type="match status" value="1"/>
</dbReference>
<dbReference type="STRING" id="4572.M7ZTY0"/>
<keyword evidence="3 9" id="KW-0479">Metal-binding</keyword>
<keyword evidence="2 9" id="KW-0645">Protease</keyword>
<keyword evidence="6 9" id="KW-0482">Metalloprotease</keyword>
<dbReference type="InterPro" id="IPR006527">
    <property type="entry name" value="F-box-assoc_dom_typ1"/>
</dbReference>
<evidence type="ECO:0000256" key="3">
    <source>
        <dbReference type="ARBA" id="ARBA00022723"/>
    </source>
</evidence>
<comment type="cofactor">
    <cofactor evidence="9">
        <name>Zn(2+)</name>
        <dbReference type="ChEBI" id="CHEBI:29105"/>
    </cofactor>
    <text evidence="9">Binds 1 zinc ion.</text>
</comment>
<proteinExistence type="inferred from homology"/>
<evidence type="ECO:0000259" key="10">
    <source>
        <dbReference type="Pfam" id="PF01432"/>
    </source>
</evidence>
<dbReference type="InterPro" id="IPR017451">
    <property type="entry name" value="F-box-assoc_interact_dom"/>
</dbReference>
<dbReference type="PANTHER" id="PTHR11804:SF83">
    <property type="entry name" value="LD37516P"/>
    <property type="match status" value="1"/>
</dbReference>
<dbReference type="CDD" id="cd06456">
    <property type="entry name" value="M3A_DCP"/>
    <property type="match status" value="1"/>
</dbReference>
<dbReference type="InterPro" id="IPR024077">
    <property type="entry name" value="Neurolysin/TOP_dom2"/>
</dbReference>
<gene>
    <name evidence="13" type="ORF">TRIUR3_14273</name>
</gene>
<comment type="catalytic activity">
    <reaction evidence="7">
        <text>Hydrolysis of oligopeptides, with broad specificity. Gly or Ala commonly occur as P1 or P1' residues, but more distant residues are also important, as is shown by the fact that Z-Gly-Pro-Gly-|-Gly-Pro-Ala is cleaved, but not Z-(Gly)(5).</text>
        <dbReference type="EC" id="3.4.24.70"/>
    </reaction>
</comment>
<dbReference type="Pfam" id="PF01432">
    <property type="entry name" value="Peptidase_M3"/>
    <property type="match status" value="2"/>
</dbReference>
<evidence type="ECO:0000256" key="6">
    <source>
        <dbReference type="ARBA" id="ARBA00023049"/>
    </source>
</evidence>
<dbReference type="EMBL" id="KD067076">
    <property type="protein sequence ID" value="EMS63587.1"/>
    <property type="molecule type" value="Genomic_DNA"/>
</dbReference>
<keyword evidence="4 9" id="KW-0378">Hydrolase</keyword>
<dbReference type="InterPro" id="IPR045090">
    <property type="entry name" value="Pept_M3A_M3B"/>
</dbReference>
<dbReference type="GO" id="GO:0004222">
    <property type="term" value="F:metalloendopeptidase activity"/>
    <property type="evidence" value="ECO:0007669"/>
    <property type="project" value="UniProtKB-EC"/>
</dbReference>
<dbReference type="NCBIfam" id="TIGR01640">
    <property type="entry name" value="F_box_assoc_1"/>
    <property type="match status" value="1"/>
</dbReference>
<dbReference type="EC" id="3.4.24.70" evidence="8"/>
<dbReference type="Pfam" id="PF19310">
    <property type="entry name" value="TOP_N"/>
    <property type="match status" value="2"/>
</dbReference>
<feature type="domain" description="Oligopeptidase A N-terminal" evidence="12">
    <location>
        <begin position="7"/>
        <end position="65"/>
    </location>
</feature>
<dbReference type="SUPFAM" id="SSF55486">
    <property type="entry name" value="Metalloproteases ('zincins'), catalytic domain"/>
    <property type="match status" value="1"/>
</dbReference>
<sequence length="1044" mass="118340">MCLGDIVEGELEELEKGVEPAWEKLVHPLERIVDRLDVVWNVVDHLKAVKDSADLRAAVEDVQARTPLTFFRRAAARDLDGRSRRGLPEKVKFYLRLGQSKPIYEAFNAIRNSSDWDSLSDARKRVVEGQIKDAVLGGVALEDEQREKFNQIQQELEKLSEKFSENVLDATKKFEKLITDKKEIDGLPASALGLAAQTAVSKGHENASAENGPWMITLDAPSFMAVMQHAKNRALREEVYRAYLTRASSGDLDNTDIISQILKLRLEKAKLLGYKNFAEVSMARKMATVDRVQELLEKIRAASWDHAVQDMEDLKAFVKDSGSAEANDLAHWDLNFWSERLRESKYDIDEEGLRPYFALPKVMDGLFSLANKLFGITVEAADGLAPMPPVGDKPSLMTFREVETVFHEFGHALQHMLTRQDEAFVAGISGIEWDAVELPSQFMENWCYHKNTLLSIAKHYETGEPLPEEIYAKLVAAKNFRAGTFSLRQIRFASVDMELHTTYDPSGPVSVYDVDRRVAEKTQVLAPLPEDRFLCGFSHIFAGGYAAGYYSYKWAEVLSADAFSAFEDVGLDNEKAIEETGRRFRETVLALGGGKSPLETPCSQRGTHAPRKKVPRSPRCTWPTSTAGELKLFFADNKEEEGSYFHAWQPGDGAVKKLMPNNFHQFPTPMARPLHGLVLIRCAYRATASRVHSGRGEPGCVPQRDYADGMYYVWILRKYGQQKWEEHTGAMHVFSIKKRRKRHEITLDVPNPGAPEILFCPEEAIGCSFDDYCEPVLALSRTQCGELPFSEFCVQPCHAMGYIERMEFQNLNDDTFYAGRIALGYDCENDEHVLVRMTYKEKNLNFVTREYQLECSLRYVEEQEWHSLDAPPRPVANIQPTCIDGKIFWMVEPNLGPVSLHCEIITFDVEKEEFEVLPGPPCGSHGNGHLFILELQRALCVACSDKTMNVISIWMMKGVGFWLKEYHIDLEEFSPEYSSEWTTPLVIDLKDGRILLNTGWSLGYYDPKTASMETICRVGMPGDYFKFCPVIYHESLVNRFGSQP</sequence>
<evidence type="ECO:0000313" key="13">
    <source>
        <dbReference type="EMBL" id="EMS63587.1"/>
    </source>
</evidence>
<dbReference type="GO" id="GO:0006508">
    <property type="term" value="P:proteolysis"/>
    <property type="evidence" value="ECO:0007669"/>
    <property type="project" value="UniProtKB-KW"/>
</dbReference>
<evidence type="ECO:0000259" key="12">
    <source>
        <dbReference type="Pfam" id="PF19310"/>
    </source>
</evidence>
<feature type="domain" description="Peptidase M3A/M3B catalytic" evidence="10">
    <location>
        <begin position="388"/>
        <end position="600"/>
    </location>
</feature>
<reference evidence="13" key="1">
    <citation type="journal article" date="2013" name="Nature">
        <title>Draft genome of the wheat A-genome progenitor Triticum urartu.</title>
        <authorList>
            <person name="Ling H.Q."/>
            <person name="Zhao S."/>
            <person name="Liu D."/>
            <person name="Wang J."/>
            <person name="Sun H."/>
            <person name="Zhang C."/>
            <person name="Fan H."/>
            <person name="Li D."/>
            <person name="Dong L."/>
            <person name="Tao Y."/>
            <person name="Gao C."/>
            <person name="Wu H."/>
            <person name="Li Y."/>
            <person name="Cui Y."/>
            <person name="Guo X."/>
            <person name="Zheng S."/>
            <person name="Wang B."/>
            <person name="Yu K."/>
            <person name="Liang Q."/>
            <person name="Yang W."/>
            <person name="Lou X."/>
            <person name="Chen J."/>
            <person name="Feng M."/>
            <person name="Jian J."/>
            <person name="Zhang X."/>
            <person name="Luo G."/>
            <person name="Jiang Y."/>
            <person name="Liu J."/>
            <person name="Wang Z."/>
            <person name="Sha Y."/>
            <person name="Zhang B."/>
            <person name="Wu H."/>
            <person name="Tang D."/>
            <person name="Shen Q."/>
            <person name="Xue P."/>
            <person name="Zou S."/>
            <person name="Wang X."/>
            <person name="Liu X."/>
            <person name="Wang F."/>
            <person name="Yang Y."/>
            <person name="An X."/>
            <person name="Dong Z."/>
            <person name="Zhang K."/>
            <person name="Zhang X."/>
            <person name="Luo M.C."/>
            <person name="Dvorak J."/>
            <person name="Tong Y."/>
            <person name="Wang J."/>
            <person name="Yang H."/>
            <person name="Li Z."/>
            <person name="Wang D."/>
            <person name="Zhang A."/>
            <person name="Wang J."/>
        </authorList>
    </citation>
    <scope>NUCLEOTIDE SEQUENCE</scope>
</reference>
<dbReference type="eggNOG" id="KOG2089">
    <property type="taxonomic scope" value="Eukaryota"/>
</dbReference>
<protein>
    <recommendedName>
        <fullName evidence="8">oligopeptidase A</fullName>
        <ecNumber evidence="8">3.4.24.70</ecNumber>
    </recommendedName>
</protein>
<accession>M7ZTY0</accession>
<dbReference type="Gene3D" id="1.10.1370.10">
    <property type="entry name" value="Neurolysin, domain 3"/>
    <property type="match status" value="2"/>
</dbReference>
<evidence type="ECO:0000256" key="1">
    <source>
        <dbReference type="ARBA" id="ARBA00006040"/>
    </source>
</evidence>
<evidence type="ECO:0000256" key="9">
    <source>
        <dbReference type="RuleBase" id="RU003435"/>
    </source>
</evidence>
<evidence type="ECO:0000256" key="4">
    <source>
        <dbReference type="ARBA" id="ARBA00022801"/>
    </source>
</evidence>
<evidence type="ECO:0000256" key="8">
    <source>
        <dbReference type="ARBA" id="ARBA00026100"/>
    </source>
</evidence>
<dbReference type="Gene3D" id="1.10.1370.40">
    <property type="match status" value="1"/>
</dbReference>
<dbReference type="PANTHER" id="PTHR11804">
    <property type="entry name" value="PROTEASE M3 THIMET OLIGOPEPTIDASE-RELATED"/>
    <property type="match status" value="1"/>
</dbReference>
<dbReference type="InterPro" id="IPR024079">
    <property type="entry name" value="MetalloPept_cat_dom_sf"/>
</dbReference>
<dbReference type="AlphaFoldDB" id="M7ZTY0"/>
<dbReference type="InterPro" id="IPR045666">
    <property type="entry name" value="OpdA_N"/>
</dbReference>